<comment type="caution">
    <text evidence="1">The sequence shown here is derived from an EMBL/GenBank/DDBJ whole genome shotgun (WGS) entry which is preliminary data.</text>
</comment>
<protein>
    <submittedName>
        <fullName evidence="1">Treslin protein</fullName>
    </submittedName>
</protein>
<evidence type="ECO:0000313" key="2">
    <source>
        <dbReference type="Proteomes" id="UP000827976"/>
    </source>
</evidence>
<accession>A0ACB7W401</accession>
<evidence type="ECO:0000313" key="1">
    <source>
        <dbReference type="EMBL" id="KAH7682397.1"/>
    </source>
</evidence>
<name>A0ACB7W401_DIOAL</name>
<gene>
    <name evidence="1" type="ORF">IHE45_05G118800</name>
</gene>
<organism evidence="1 2">
    <name type="scientific">Dioscorea alata</name>
    <name type="common">Purple yam</name>
    <dbReference type="NCBI Taxonomy" id="55571"/>
    <lineage>
        <taxon>Eukaryota</taxon>
        <taxon>Viridiplantae</taxon>
        <taxon>Streptophyta</taxon>
        <taxon>Embryophyta</taxon>
        <taxon>Tracheophyta</taxon>
        <taxon>Spermatophyta</taxon>
        <taxon>Magnoliopsida</taxon>
        <taxon>Liliopsida</taxon>
        <taxon>Dioscoreales</taxon>
        <taxon>Dioscoreaceae</taxon>
        <taxon>Dioscorea</taxon>
    </lineage>
</organism>
<reference evidence="2" key="1">
    <citation type="journal article" date="2022" name="Nat. Commun.">
        <title>Chromosome evolution and the genetic basis of agronomically important traits in greater yam.</title>
        <authorList>
            <person name="Bredeson J.V."/>
            <person name="Lyons J.B."/>
            <person name="Oniyinde I.O."/>
            <person name="Okereke N.R."/>
            <person name="Kolade O."/>
            <person name="Nnabue I."/>
            <person name="Nwadili C.O."/>
            <person name="Hribova E."/>
            <person name="Parker M."/>
            <person name="Nwogha J."/>
            <person name="Shu S."/>
            <person name="Carlson J."/>
            <person name="Kariba R."/>
            <person name="Muthemba S."/>
            <person name="Knop K."/>
            <person name="Barton G.J."/>
            <person name="Sherwood A.V."/>
            <person name="Lopez-Montes A."/>
            <person name="Asiedu R."/>
            <person name="Jamnadass R."/>
            <person name="Muchugi A."/>
            <person name="Goodstein D."/>
            <person name="Egesi C.N."/>
            <person name="Featherston J."/>
            <person name="Asfaw A."/>
            <person name="Simpson G.G."/>
            <person name="Dolezel J."/>
            <person name="Hendre P.S."/>
            <person name="Van Deynze A."/>
            <person name="Kumar P.L."/>
            <person name="Obidiegwu J.E."/>
            <person name="Bhattacharjee R."/>
            <person name="Rokhsar D.S."/>
        </authorList>
    </citation>
    <scope>NUCLEOTIDE SEQUENCE [LARGE SCALE GENOMIC DNA]</scope>
    <source>
        <strain evidence="2">cv. TDa95/00328</strain>
    </source>
</reference>
<dbReference type="EMBL" id="CM037015">
    <property type="protein sequence ID" value="KAH7682397.1"/>
    <property type="molecule type" value="Genomic_DNA"/>
</dbReference>
<sequence length="955" mass="107294">MATTAMDLSHAHRILLVIDLHPLLAQNPNPNPYITSIIAAIRVFLSSLPPATLTAFKAIFSSLSPILSTSLSHRLFGKAPFSLSFDLPSRTLASLCESLGSLPTFSHPNAKPRASALVQSLLQIDEDYAWDSGISDSEGMRQSLTFPSNLVVFFSPFPRNLRSLFEFFDLEVGDDDKLLSWDVFSKKFTQAFVPVNERFMIKGIHLCWIDVNFDTLSKKEENLGFVFLKKGIKETGWGCYSTDAIVLGSSLLPFGLIFPEIACKTGWFPASGNSKKGNLELILEVTDVSGNPLKCKICDLEVLDVMPLRDRSDWNNDFFRNKDNGTKTIHIRKVFRDIQVGKMMDSPCSLFLLHGISRKLRKDGEEHSTNEFFADKVLELLCAEHGGFAAGKPAWQILIAFFYKRSFAALVSIVDEGSSIEGLLMPLTVNYAVLCIAKNGPMNLNQLLMIARNCSSESITSGIGFDSGVKNDRRKRKRVNSTLPSDISWGSFRELVFSQVDGCALGFELEEVYFAKELNKAKKLQFLKCWMRQIKESNEVHQLESNEVMAVPKARERNEAESGSPIKPELQLVSPSSAGQACPSRSVTEDASVFSTMRDVETFFISIPQKIEHGLHSEQSDLGFLAERLICLCIQAVSKKFAINTEGESVPVQPEDASDVKIAAEVSCLLLQKPKELLLKYKGCKPASTASDPKSAPSSTEEKIREHELQILLRMEILRSKVGEGIEDNLKQKMVKDICSLLQNIEFDLEKDLFHGESLVHFAGRTIKSRYAHSLGDITNKIYNQMEFFSFCDDTEASESLPSSNNDESQKLQDNIELAFRTSNTHNTYEVTNPPKTADTNNQQEETLSKAHEERLMRARESRDRHRRFTSFTSWMPDLRKVWSLKQTRQESQMHVKQRRRKRMKINDVVCETPMSKSKPQHSEIRNAENAAASPGTNSSNKSLCIALFQNDQDH</sequence>
<proteinExistence type="predicted"/>
<dbReference type="Proteomes" id="UP000827976">
    <property type="component" value="Chromosome 5"/>
</dbReference>
<keyword evidence="2" id="KW-1185">Reference proteome</keyword>